<keyword evidence="6 8" id="KW-0627">Porphyrin biosynthesis</keyword>
<dbReference type="GO" id="GO:0008883">
    <property type="term" value="F:glutamyl-tRNA reductase activity"/>
    <property type="evidence" value="ECO:0007669"/>
    <property type="project" value="UniProtKB-EC"/>
</dbReference>
<dbReference type="PIRSF" id="PIRSF000445">
    <property type="entry name" value="4pyrrol_synth_GluRdtase"/>
    <property type="match status" value="1"/>
</dbReference>
<feature type="domain" description="Glutamyl-tRNA reductase N-terminal" evidence="12">
    <location>
        <begin position="8"/>
        <end position="157"/>
    </location>
</feature>
<reference evidence="13 14" key="1">
    <citation type="submission" date="2020-05" db="EMBL/GenBank/DDBJ databases">
        <title>Azospirillum oleiclasticum sp. nov, a nitrogen-fixing and heavy crude oil-emulsifying bacterium isolated from the crude oil of Yumen Oilfield.</title>
        <authorList>
            <person name="Wu D."/>
            <person name="Cai M."/>
            <person name="Zhang X."/>
        </authorList>
    </citation>
    <scope>NUCLEOTIDE SEQUENCE [LARGE SCALE GENOMIC DNA]</scope>
    <source>
        <strain evidence="13 14">ROY-1-1-2</strain>
    </source>
</reference>
<feature type="active site" description="Nucleophile" evidence="8">
    <location>
        <position position="51"/>
    </location>
</feature>
<dbReference type="RefSeq" id="WP_180285284.1">
    <property type="nucleotide sequence ID" value="NZ_JABFDB010000028.1"/>
</dbReference>
<dbReference type="EMBL" id="JABFDB010000028">
    <property type="protein sequence ID" value="NYZ23504.1"/>
    <property type="molecule type" value="Genomic_DNA"/>
</dbReference>
<comment type="domain">
    <text evidence="8">Possesses an unusual extended V-shaped dimeric structure with each monomer consisting of three distinct domains arranged along a curved 'spinal' alpha-helix. The N-terminal catalytic domain specifically recognizes the glutamate moiety of the substrate. The second domain is the NADPH-binding domain, and the third C-terminal domain is responsible for dimerization.</text>
</comment>
<keyword evidence="14" id="KW-1185">Reference proteome</keyword>
<feature type="binding site" evidence="8">
    <location>
        <begin position="190"/>
        <end position="195"/>
    </location>
    <ligand>
        <name>NADP(+)</name>
        <dbReference type="ChEBI" id="CHEBI:58349"/>
    </ligand>
</feature>
<dbReference type="InterPro" id="IPR036291">
    <property type="entry name" value="NAD(P)-bd_dom_sf"/>
</dbReference>
<proteinExistence type="inferred from homology"/>
<gene>
    <name evidence="8" type="primary">hemA</name>
    <name evidence="13" type="ORF">HND93_27710</name>
</gene>
<evidence type="ECO:0000256" key="4">
    <source>
        <dbReference type="ARBA" id="ARBA00022857"/>
    </source>
</evidence>
<evidence type="ECO:0000256" key="9">
    <source>
        <dbReference type="RuleBase" id="RU000584"/>
    </source>
</evidence>
<feature type="binding site" evidence="8">
    <location>
        <position position="110"/>
    </location>
    <ligand>
        <name>substrate</name>
    </ligand>
</feature>
<dbReference type="PANTHER" id="PTHR43013">
    <property type="entry name" value="GLUTAMYL-TRNA REDUCTASE"/>
    <property type="match status" value="1"/>
</dbReference>
<comment type="pathway">
    <text evidence="1 8 9">Porphyrin-containing compound metabolism; protoporphyrin-IX biosynthesis; 5-aminolevulinate from L-glutamyl-tRNA(Glu): step 1/2.</text>
</comment>
<evidence type="ECO:0000259" key="11">
    <source>
        <dbReference type="Pfam" id="PF01488"/>
    </source>
</evidence>
<comment type="caution">
    <text evidence="13">The sequence shown here is derived from an EMBL/GenBank/DDBJ whole genome shotgun (WGS) entry which is preliminary data.</text>
</comment>
<dbReference type="InterPro" id="IPR036453">
    <property type="entry name" value="GluRdtase_dimer_dom_sf"/>
</dbReference>
<feature type="domain" description="Tetrapyrrole biosynthesis glutamyl-tRNA reductase dimerisation" evidence="10">
    <location>
        <begin position="322"/>
        <end position="405"/>
    </location>
</feature>
<feature type="domain" description="Quinate/shikimate 5-dehydrogenase/glutamyl-tRNA reductase" evidence="11">
    <location>
        <begin position="173"/>
        <end position="307"/>
    </location>
</feature>
<dbReference type="Gene3D" id="3.30.460.30">
    <property type="entry name" value="Glutamyl-tRNA reductase, N-terminal domain"/>
    <property type="match status" value="1"/>
</dbReference>
<dbReference type="InterPro" id="IPR006151">
    <property type="entry name" value="Shikm_DH/Glu-tRNA_Rdtase"/>
</dbReference>
<feature type="binding site" evidence="8">
    <location>
        <begin position="50"/>
        <end position="53"/>
    </location>
    <ligand>
        <name>substrate</name>
    </ligand>
</feature>
<name>A0ABX2TGM1_9PROT</name>
<evidence type="ECO:0000259" key="10">
    <source>
        <dbReference type="Pfam" id="PF00745"/>
    </source>
</evidence>
<dbReference type="InterPro" id="IPR000343">
    <property type="entry name" value="4pyrrol_synth_GluRdtase"/>
</dbReference>
<accession>A0ABX2TGM1</accession>
<dbReference type="Gene3D" id="3.40.50.720">
    <property type="entry name" value="NAD(P)-binding Rossmann-like Domain"/>
    <property type="match status" value="1"/>
</dbReference>
<dbReference type="HAMAP" id="MF_00087">
    <property type="entry name" value="Glu_tRNA_reductase"/>
    <property type="match status" value="1"/>
</dbReference>
<dbReference type="InterPro" id="IPR015895">
    <property type="entry name" value="4pyrrol_synth_GluRdtase_N"/>
</dbReference>
<feature type="binding site" evidence="8">
    <location>
        <position position="121"/>
    </location>
    <ligand>
        <name>substrate</name>
    </ligand>
</feature>
<evidence type="ECO:0000256" key="7">
    <source>
        <dbReference type="ARBA" id="ARBA00047464"/>
    </source>
</evidence>
<sequence>MITSYFVIGANHRTSSGALRDRLATEEVETPELLERLRGLGFDQALWLSTCDRVELHAAHSRPLEAALAAAGCMAERAGLEAADLSGQLFTLTGAAAVRHLFAVACSLDSQVVGEPHVLGQVKAAHRMASSAGLTGPELEAELQAAYATAKRVRSETPIAEGATSIVAAAVQVARDVHGDLKRVSALVLGTGDMGAMVLDGLREAGLERVTVAAPVDRRAEAAARRTGGHFVRWDDLEQALPTADIVVAAVGLGRYVLTGAMMDAAMRRRRRRPVFVVDTGVPADVEPGVADLREAFVYDLADLERVALAGRVGREAAARAAWAIVDEAVNAFARERAERAAVPAVAALRAHFEAERRRLLAENGTLDAGAATRLLINRLLHGPSEALRGMAADADGAGLAERAQAERLLVRLFRLDEDVPKGEDAGAAVNSREKRL</sequence>
<organism evidence="13 14">
    <name type="scientific">Azospirillum oleiclasticum</name>
    <dbReference type="NCBI Taxonomy" id="2735135"/>
    <lineage>
        <taxon>Bacteria</taxon>
        <taxon>Pseudomonadati</taxon>
        <taxon>Pseudomonadota</taxon>
        <taxon>Alphaproteobacteria</taxon>
        <taxon>Rhodospirillales</taxon>
        <taxon>Azospirillaceae</taxon>
        <taxon>Azospirillum</taxon>
    </lineage>
</organism>
<dbReference type="SUPFAM" id="SSF69075">
    <property type="entry name" value="Glutamyl tRNA-reductase dimerization domain"/>
    <property type="match status" value="1"/>
</dbReference>
<comment type="function">
    <text evidence="8">Catalyzes the NADPH-dependent reduction of glutamyl-tRNA(Glu) to glutamate 1-semialdehyde (GSA).</text>
</comment>
<dbReference type="SUPFAM" id="SSF69742">
    <property type="entry name" value="Glutamyl tRNA-reductase catalytic, N-terminal domain"/>
    <property type="match status" value="1"/>
</dbReference>
<evidence type="ECO:0000259" key="12">
    <source>
        <dbReference type="Pfam" id="PF05201"/>
    </source>
</evidence>
<protein>
    <recommendedName>
        <fullName evidence="3 8">Glutamyl-tRNA reductase</fullName>
        <shortName evidence="8">GluTR</shortName>
        <ecNumber evidence="3 8">1.2.1.70</ecNumber>
    </recommendedName>
</protein>
<dbReference type="NCBIfam" id="TIGR01035">
    <property type="entry name" value="hemA"/>
    <property type="match status" value="1"/>
</dbReference>
<dbReference type="InterPro" id="IPR015896">
    <property type="entry name" value="4pyrrol_synth_GluRdtase_dimer"/>
</dbReference>
<dbReference type="PANTHER" id="PTHR43013:SF1">
    <property type="entry name" value="GLUTAMYL-TRNA REDUCTASE"/>
    <property type="match status" value="1"/>
</dbReference>
<evidence type="ECO:0000256" key="3">
    <source>
        <dbReference type="ARBA" id="ARBA00012970"/>
    </source>
</evidence>
<comment type="similarity">
    <text evidence="2 8 9">Belongs to the glutamyl-tRNA reductase family.</text>
</comment>
<comment type="caution">
    <text evidence="8">Lacks conserved residue(s) required for the propagation of feature annotation.</text>
</comment>
<comment type="catalytic activity">
    <reaction evidence="7 8 9">
        <text>(S)-4-amino-5-oxopentanoate + tRNA(Glu) + NADP(+) = L-glutamyl-tRNA(Glu) + NADPH + H(+)</text>
        <dbReference type="Rhea" id="RHEA:12344"/>
        <dbReference type="Rhea" id="RHEA-COMP:9663"/>
        <dbReference type="Rhea" id="RHEA-COMP:9680"/>
        <dbReference type="ChEBI" id="CHEBI:15378"/>
        <dbReference type="ChEBI" id="CHEBI:57501"/>
        <dbReference type="ChEBI" id="CHEBI:57783"/>
        <dbReference type="ChEBI" id="CHEBI:58349"/>
        <dbReference type="ChEBI" id="CHEBI:78442"/>
        <dbReference type="ChEBI" id="CHEBI:78520"/>
        <dbReference type="EC" id="1.2.1.70"/>
    </reaction>
</comment>
<evidence type="ECO:0000313" key="14">
    <source>
        <dbReference type="Proteomes" id="UP000584642"/>
    </source>
</evidence>
<feature type="site" description="Important for activity" evidence="8">
    <location>
        <position position="100"/>
    </location>
</feature>
<dbReference type="Pfam" id="PF00745">
    <property type="entry name" value="GlutR_dimer"/>
    <property type="match status" value="1"/>
</dbReference>
<dbReference type="EC" id="1.2.1.70" evidence="3 8"/>
<dbReference type="Pfam" id="PF01488">
    <property type="entry name" value="Shikimate_DH"/>
    <property type="match status" value="1"/>
</dbReference>
<evidence type="ECO:0000256" key="6">
    <source>
        <dbReference type="ARBA" id="ARBA00023244"/>
    </source>
</evidence>
<evidence type="ECO:0000313" key="13">
    <source>
        <dbReference type="EMBL" id="NYZ23504.1"/>
    </source>
</evidence>
<dbReference type="Pfam" id="PF05201">
    <property type="entry name" value="GlutR_N"/>
    <property type="match status" value="1"/>
</dbReference>
<dbReference type="SUPFAM" id="SSF51735">
    <property type="entry name" value="NAD(P)-binding Rossmann-fold domains"/>
    <property type="match status" value="1"/>
</dbReference>
<evidence type="ECO:0000256" key="1">
    <source>
        <dbReference type="ARBA" id="ARBA00005059"/>
    </source>
</evidence>
<evidence type="ECO:0000256" key="5">
    <source>
        <dbReference type="ARBA" id="ARBA00023002"/>
    </source>
</evidence>
<dbReference type="InterPro" id="IPR036343">
    <property type="entry name" value="GluRdtase_N_sf"/>
</dbReference>
<comment type="miscellaneous">
    <text evidence="8">During catalysis, the active site Cys acts as a nucleophile attacking the alpha-carbonyl group of tRNA-bound glutamate with the formation of a thioester intermediate between enzyme and glutamate, and the concomitant release of tRNA(Glu). The thioester intermediate is finally reduced by direct hydride transfer from NADPH, to form the product GSA.</text>
</comment>
<evidence type="ECO:0000256" key="8">
    <source>
        <dbReference type="HAMAP-Rule" id="MF_00087"/>
    </source>
</evidence>
<comment type="subunit">
    <text evidence="8">Homodimer.</text>
</comment>
<dbReference type="Proteomes" id="UP000584642">
    <property type="component" value="Unassembled WGS sequence"/>
</dbReference>
<keyword evidence="5 8" id="KW-0560">Oxidoreductase</keyword>
<evidence type="ECO:0000256" key="2">
    <source>
        <dbReference type="ARBA" id="ARBA00005916"/>
    </source>
</evidence>
<keyword evidence="4 8" id="KW-0521">NADP</keyword>